<sequence>MFLGSVETHQCAFLATCHSSGLPEDRGSSLNIFKAYQAVARHLEAYPNDASRFPNYNPAKPPLLLCAAARPLEGELHSAQYFHGRDGLAGISERHPDLNVDDVESFNGQHKCVQLEEMTPDNFPAIVSDLLRQHPPRSVTYIALGPLTNLAHITRHDPAVINERIGRVVCMGGALDVPGNTTPCAEFNFYADPFAVKRLLLDPENPCALPVDRFILLPLDITTPHELRFSLYKSKVDPEFENTAHPSRLANGKSPLTHFTSAFLERTREVMMEFGNDAIELHDIVAVWCAIENPPGEADPEATNPCSLGIGWRARKRIFDIERYGELTRGMLVVDRRVDASAYAPGANRAQVQKELGDLHCSEGLWESTAVPAQVDVEEAPAVTGEQQGWSVIRGVARLQIVGSNIFL</sequence>
<dbReference type="PANTHER" id="PTHR12304">
    <property type="entry name" value="INOSINE-URIDINE PREFERRING NUCLEOSIDE HYDROLASE"/>
    <property type="match status" value="1"/>
</dbReference>
<comment type="caution">
    <text evidence="5">The sequence shown here is derived from an EMBL/GenBank/DDBJ whole genome shotgun (WGS) entry which is preliminary data.</text>
</comment>
<dbReference type="Pfam" id="PF01156">
    <property type="entry name" value="IU_nuc_hydro"/>
    <property type="match status" value="1"/>
</dbReference>
<evidence type="ECO:0000256" key="3">
    <source>
        <dbReference type="ARBA" id="ARBA00023295"/>
    </source>
</evidence>
<keyword evidence="6" id="KW-1185">Reference proteome</keyword>
<dbReference type="RefSeq" id="XP_001830440.2">
    <property type="nucleotide sequence ID" value="XM_001830388.2"/>
</dbReference>
<protein>
    <submittedName>
        <fullName evidence="5">Hydrolase</fullName>
    </submittedName>
</protein>
<dbReference type="OrthoDB" id="5783963at2759"/>
<dbReference type="GeneID" id="6006873"/>
<evidence type="ECO:0000259" key="4">
    <source>
        <dbReference type="Pfam" id="PF01156"/>
    </source>
</evidence>
<dbReference type="AlphaFoldDB" id="A8N6I4"/>
<dbReference type="STRING" id="240176.A8N6I4"/>
<dbReference type="OMA" id="WFAKMFL"/>
<dbReference type="VEuPathDB" id="FungiDB:CC1G_07355"/>
<dbReference type="InterPro" id="IPR023186">
    <property type="entry name" value="IUNH"/>
</dbReference>
<keyword evidence="3" id="KW-0326">Glycosidase</keyword>
<dbReference type="SUPFAM" id="SSF53590">
    <property type="entry name" value="Nucleoside hydrolase"/>
    <property type="match status" value="1"/>
</dbReference>
<proteinExistence type="inferred from homology"/>
<dbReference type="GO" id="GO:0005829">
    <property type="term" value="C:cytosol"/>
    <property type="evidence" value="ECO:0007669"/>
    <property type="project" value="TreeGrafter"/>
</dbReference>
<dbReference type="EMBL" id="AACS02000003">
    <property type="protein sequence ID" value="EAU91320.2"/>
    <property type="molecule type" value="Genomic_DNA"/>
</dbReference>
<name>A8N6I4_COPC7</name>
<reference evidence="5 6" key="1">
    <citation type="journal article" date="2010" name="Proc. Natl. Acad. Sci. U.S.A.">
        <title>Insights into evolution of multicellular fungi from the assembled chromosomes of the mushroom Coprinopsis cinerea (Coprinus cinereus).</title>
        <authorList>
            <person name="Stajich J.E."/>
            <person name="Wilke S.K."/>
            <person name="Ahren D."/>
            <person name="Au C.H."/>
            <person name="Birren B.W."/>
            <person name="Borodovsky M."/>
            <person name="Burns C."/>
            <person name="Canback B."/>
            <person name="Casselton L.A."/>
            <person name="Cheng C.K."/>
            <person name="Deng J."/>
            <person name="Dietrich F.S."/>
            <person name="Fargo D.C."/>
            <person name="Farman M.L."/>
            <person name="Gathman A.C."/>
            <person name="Goldberg J."/>
            <person name="Guigo R."/>
            <person name="Hoegger P.J."/>
            <person name="Hooker J.B."/>
            <person name="Huggins A."/>
            <person name="James T.Y."/>
            <person name="Kamada T."/>
            <person name="Kilaru S."/>
            <person name="Kodira C."/>
            <person name="Kues U."/>
            <person name="Kupfer D."/>
            <person name="Kwan H.S."/>
            <person name="Lomsadze A."/>
            <person name="Li W."/>
            <person name="Lilly W.W."/>
            <person name="Ma L.J."/>
            <person name="Mackey A.J."/>
            <person name="Manning G."/>
            <person name="Martin F."/>
            <person name="Muraguchi H."/>
            <person name="Natvig D.O."/>
            <person name="Palmerini H."/>
            <person name="Ramesh M.A."/>
            <person name="Rehmeyer C.J."/>
            <person name="Roe B.A."/>
            <person name="Shenoy N."/>
            <person name="Stanke M."/>
            <person name="Ter-Hovhannisyan V."/>
            <person name="Tunlid A."/>
            <person name="Velagapudi R."/>
            <person name="Vision T.J."/>
            <person name="Zeng Q."/>
            <person name="Zolan M.E."/>
            <person name="Pukkila P.J."/>
        </authorList>
    </citation>
    <scope>NUCLEOTIDE SEQUENCE [LARGE SCALE GENOMIC DNA]</scope>
    <source>
        <strain evidence="6">Okayama-7 / 130 / ATCC MYA-4618 / FGSC 9003</strain>
    </source>
</reference>
<dbReference type="HOGENOM" id="CLU_036838_9_2_1"/>
<gene>
    <name evidence="5" type="ORF">CC1G_07355</name>
</gene>
<evidence type="ECO:0000256" key="2">
    <source>
        <dbReference type="ARBA" id="ARBA00022801"/>
    </source>
</evidence>
<dbReference type="KEGG" id="cci:CC1G_07355"/>
<keyword evidence="2 5" id="KW-0378">Hydrolase</keyword>
<dbReference type="InterPro" id="IPR036452">
    <property type="entry name" value="Ribo_hydro-like"/>
</dbReference>
<accession>A8N6I4</accession>
<feature type="domain" description="Inosine/uridine-preferring nucleoside hydrolase" evidence="4">
    <location>
        <begin position="66"/>
        <end position="344"/>
    </location>
</feature>
<dbReference type="PANTHER" id="PTHR12304:SF56">
    <property type="entry name" value="HYDROLASE, PUTATIVE (AFU_ORTHOLOGUE AFUA_1G11790)-RELATED"/>
    <property type="match status" value="1"/>
</dbReference>
<evidence type="ECO:0000313" key="6">
    <source>
        <dbReference type="Proteomes" id="UP000001861"/>
    </source>
</evidence>
<dbReference type="Proteomes" id="UP000001861">
    <property type="component" value="Unassembled WGS sequence"/>
</dbReference>
<dbReference type="InParanoid" id="A8N6I4"/>
<dbReference type="GO" id="GO:0008477">
    <property type="term" value="F:purine nucleosidase activity"/>
    <property type="evidence" value="ECO:0007669"/>
    <property type="project" value="TreeGrafter"/>
</dbReference>
<comment type="similarity">
    <text evidence="1">Belongs to the IUNH family.</text>
</comment>
<dbReference type="Gene3D" id="3.90.245.10">
    <property type="entry name" value="Ribonucleoside hydrolase-like"/>
    <property type="match status" value="1"/>
</dbReference>
<dbReference type="eggNOG" id="KOG2938">
    <property type="taxonomic scope" value="Eukaryota"/>
</dbReference>
<evidence type="ECO:0000313" key="5">
    <source>
        <dbReference type="EMBL" id="EAU91320.2"/>
    </source>
</evidence>
<evidence type="ECO:0000256" key="1">
    <source>
        <dbReference type="ARBA" id="ARBA00009176"/>
    </source>
</evidence>
<dbReference type="GO" id="GO:0006152">
    <property type="term" value="P:purine nucleoside catabolic process"/>
    <property type="evidence" value="ECO:0007669"/>
    <property type="project" value="TreeGrafter"/>
</dbReference>
<dbReference type="InterPro" id="IPR001910">
    <property type="entry name" value="Inosine/uridine_hydrolase_dom"/>
</dbReference>
<organism evidence="5 6">
    <name type="scientific">Coprinopsis cinerea (strain Okayama-7 / 130 / ATCC MYA-4618 / FGSC 9003)</name>
    <name type="common">Inky cap fungus</name>
    <name type="synonym">Hormographiella aspergillata</name>
    <dbReference type="NCBI Taxonomy" id="240176"/>
    <lineage>
        <taxon>Eukaryota</taxon>
        <taxon>Fungi</taxon>
        <taxon>Dikarya</taxon>
        <taxon>Basidiomycota</taxon>
        <taxon>Agaricomycotina</taxon>
        <taxon>Agaricomycetes</taxon>
        <taxon>Agaricomycetidae</taxon>
        <taxon>Agaricales</taxon>
        <taxon>Agaricineae</taxon>
        <taxon>Psathyrellaceae</taxon>
        <taxon>Coprinopsis</taxon>
    </lineage>
</organism>